<dbReference type="EMBL" id="FUZU01000001">
    <property type="protein sequence ID" value="SKC60447.1"/>
    <property type="molecule type" value="Genomic_DNA"/>
</dbReference>
<accession>A0A1T5K9R4</accession>
<organism evidence="1 2">
    <name type="scientific">Ohtaekwangia koreensis</name>
    <dbReference type="NCBI Taxonomy" id="688867"/>
    <lineage>
        <taxon>Bacteria</taxon>
        <taxon>Pseudomonadati</taxon>
        <taxon>Bacteroidota</taxon>
        <taxon>Cytophagia</taxon>
        <taxon>Cytophagales</taxon>
        <taxon>Fulvivirgaceae</taxon>
        <taxon>Ohtaekwangia</taxon>
    </lineage>
</organism>
<dbReference type="AlphaFoldDB" id="A0A1T5K9R4"/>
<dbReference type="OrthoDB" id="338827at2"/>
<evidence type="ECO:0000313" key="2">
    <source>
        <dbReference type="Proteomes" id="UP000190961"/>
    </source>
</evidence>
<protein>
    <recommendedName>
        <fullName evidence="3">Cytochrome c domain-containing protein</fullName>
    </recommendedName>
</protein>
<dbReference type="RefSeq" id="WP_079686469.1">
    <property type="nucleotide sequence ID" value="NZ_FUZU01000001.1"/>
</dbReference>
<evidence type="ECO:0000313" key="1">
    <source>
        <dbReference type="EMBL" id="SKC60447.1"/>
    </source>
</evidence>
<name>A0A1T5K9R4_9BACT</name>
<dbReference type="Proteomes" id="UP000190961">
    <property type="component" value="Unassembled WGS sequence"/>
</dbReference>
<proteinExistence type="predicted"/>
<keyword evidence="2" id="KW-1185">Reference proteome</keyword>
<dbReference type="NCBIfam" id="TIGR03806">
    <property type="entry name" value="chp_HNE_0200"/>
    <property type="match status" value="1"/>
</dbReference>
<gene>
    <name evidence="1" type="ORF">SAMN05660236_1963</name>
</gene>
<dbReference type="STRING" id="688867.SAMN05660236_1963"/>
<evidence type="ECO:0008006" key="3">
    <source>
        <dbReference type="Google" id="ProtNLM"/>
    </source>
</evidence>
<reference evidence="1 2" key="1">
    <citation type="submission" date="2017-02" db="EMBL/GenBank/DDBJ databases">
        <authorList>
            <person name="Peterson S.W."/>
        </authorList>
    </citation>
    <scope>NUCLEOTIDE SEQUENCE [LARGE SCALE GENOMIC DNA]</scope>
    <source>
        <strain evidence="1 2">DSM 25262</strain>
    </source>
</reference>
<sequence length="345" mass="38987">MRIWLVGIVVVVLVLSFRTEDTVTRKDKLSEYGFFTGALANLEPADGVLPYTLNTPLFSNYAEKLRFVHLPKGSKAIYNDSAAFDFPIGTVLIKNFYYPFDFRKPEKGRKIIETRLLVQLENGWDAWPYRWNDEQTEAYYDPAAEATTVEYIDRAGKKISAPYVIPNKNQCKGCHIRSQKMMPIGTTARQLNSDFKYISGKENQLVYWQKHDLLEQLPQETSAIPKLAIWDDPSTGDLNQRARAYLDANCAHCHSRSGPANTSGLFLDVDEKDNGHLGINKAPIAAGRGAGDLKFDIVPGDPHKSILLFRMKASDPAIAMPEIGREQVHKEGVALIEEWIRKHNF</sequence>
<dbReference type="InterPro" id="IPR022269">
    <property type="entry name" value="SO_2930-like_C"/>
</dbReference>